<evidence type="ECO:0000313" key="2">
    <source>
        <dbReference type="EMBL" id="SBV99485.1"/>
    </source>
</evidence>
<reference evidence="2" key="1">
    <citation type="submission" date="2016-04" db="EMBL/GenBank/DDBJ databases">
        <authorList>
            <person name="Evans L.H."/>
            <person name="Alamgir A."/>
            <person name="Owens N."/>
            <person name="Weber N.D."/>
            <person name="Virtaneva K."/>
            <person name="Barbian K."/>
            <person name="Babar A."/>
            <person name="Rosenke K."/>
        </authorList>
    </citation>
    <scope>NUCLEOTIDE SEQUENCE</scope>
    <source>
        <strain evidence="2">86</strain>
    </source>
</reference>
<organism evidence="2">
    <name type="scientific">uncultured Eubacteriales bacterium</name>
    <dbReference type="NCBI Taxonomy" id="172733"/>
    <lineage>
        <taxon>Bacteria</taxon>
        <taxon>Bacillati</taxon>
        <taxon>Bacillota</taxon>
        <taxon>Clostridia</taxon>
        <taxon>Eubacteriales</taxon>
        <taxon>environmental samples</taxon>
    </lineage>
</organism>
<protein>
    <submittedName>
        <fullName evidence="2">Uncharacterized protein</fullName>
    </submittedName>
</protein>
<gene>
    <name evidence="2" type="ORF">KL86CLO1_11206</name>
</gene>
<evidence type="ECO:0000256" key="1">
    <source>
        <dbReference type="SAM" id="MobiDB-lite"/>
    </source>
</evidence>
<proteinExistence type="predicted"/>
<sequence>MLPHKKLCHSASSDRLCRSAFIGFVPRKRHKALTCMISTLWFPAVRRENSIFKHINAPVVTPGHCFRMNGPSLCLVANRIAIPGGIATMPGLMGRKNRLQGEAGEYRVNRTRNPNIRRAAHGLEGGVTSGMGTQGGQLPPPGK</sequence>
<dbReference type="EMBL" id="FLUN01000001">
    <property type="protein sequence ID" value="SBV99485.1"/>
    <property type="molecule type" value="Genomic_DNA"/>
</dbReference>
<feature type="region of interest" description="Disordered" evidence="1">
    <location>
        <begin position="122"/>
        <end position="143"/>
    </location>
</feature>
<feature type="compositionally biased region" description="Gly residues" evidence="1">
    <location>
        <begin position="123"/>
        <end position="135"/>
    </location>
</feature>
<name>A0A212JJN7_9FIRM</name>
<accession>A0A212JJN7</accession>
<dbReference type="AlphaFoldDB" id="A0A212JJN7"/>